<dbReference type="RefSeq" id="WP_171194262.1">
    <property type="nucleotide sequence ID" value="NZ_CP061032.1"/>
</dbReference>
<dbReference type="AlphaFoldDB" id="A0A7H0K000"/>
<evidence type="ECO:0000313" key="5">
    <source>
        <dbReference type="Proteomes" id="UP000642876"/>
    </source>
</evidence>
<feature type="transmembrane region" description="Helical" evidence="1">
    <location>
        <begin position="12"/>
        <end position="29"/>
    </location>
</feature>
<dbReference type="Proteomes" id="UP000516235">
    <property type="component" value="Chromosome"/>
</dbReference>
<organism evidence="3 4">
    <name type="scientific">Corynebacterium lujinxingii</name>
    <dbReference type="NCBI Taxonomy" id="2763010"/>
    <lineage>
        <taxon>Bacteria</taxon>
        <taxon>Bacillati</taxon>
        <taxon>Actinomycetota</taxon>
        <taxon>Actinomycetes</taxon>
        <taxon>Mycobacteriales</taxon>
        <taxon>Corynebacteriaceae</taxon>
        <taxon>Corynebacterium</taxon>
    </lineage>
</organism>
<dbReference type="EMBL" id="CP061032">
    <property type="protein sequence ID" value="QNP90616.1"/>
    <property type="molecule type" value="Genomic_DNA"/>
</dbReference>
<proteinExistence type="predicted"/>
<reference evidence="4 5" key="1">
    <citation type="submission" date="2020-08" db="EMBL/GenBank/DDBJ databases">
        <title>novel species in genus Corynebacterium.</title>
        <authorList>
            <person name="Zhang G."/>
        </authorList>
    </citation>
    <scope>NUCLEOTIDE SEQUENCE [LARGE SCALE GENOMIC DNA]</scope>
    <source>
        <strain evidence="4 5">zg-917</strain>
        <strain evidence="3">Zg-917</strain>
    </source>
</reference>
<evidence type="ECO:0000313" key="2">
    <source>
        <dbReference type="EMBL" id="MBC3179050.1"/>
    </source>
</evidence>
<protein>
    <submittedName>
        <fullName evidence="3">Uncharacterized protein</fullName>
    </submittedName>
</protein>
<keyword evidence="1" id="KW-1133">Transmembrane helix</keyword>
<keyword evidence="5" id="KW-1185">Reference proteome</keyword>
<feature type="transmembrane region" description="Helical" evidence="1">
    <location>
        <begin position="202"/>
        <end position="222"/>
    </location>
</feature>
<name>A0A7H0K000_9CORY</name>
<dbReference type="KEGG" id="cluj:IAU68_02165"/>
<dbReference type="EMBL" id="JACMYE010000005">
    <property type="protein sequence ID" value="MBC3179050.1"/>
    <property type="molecule type" value="Genomic_DNA"/>
</dbReference>
<feature type="transmembrane region" description="Helical" evidence="1">
    <location>
        <begin position="142"/>
        <end position="162"/>
    </location>
</feature>
<evidence type="ECO:0000256" key="1">
    <source>
        <dbReference type="SAM" id="Phobius"/>
    </source>
</evidence>
<keyword evidence="1" id="KW-0472">Membrane</keyword>
<dbReference type="Proteomes" id="UP000642876">
    <property type="component" value="Unassembled WGS sequence"/>
</dbReference>
<feature type="transmembrane region" description="Helical" evidence="1">
    <location>
        <begin position="73"/>
        <end position="94"/>
    </location>
</feature>
<sequence length="229" mass="24516">MKLFLSPFKPAMYLGVFLVLCIAVPLGRFEFGDGGLWTMAGAAVLWILFAIGGSNWPAMNQLGTSFTRWMNSAVLTAVVAAVVLAPLTTASAVYHQAKSPYYVWYDPFIVTNGQPMPWIDGNGEPYFVEGAAQDLSSVTATALLHFVVFFTMALVGVAIGLARGTRMQWFMLCSIFVGGFVGTFAGVFSADVLAPSNPATPNIILLTAAGLVVLAASAIVFARTRRFVR</sequence>
<gene>
    <name evidence="2" type="ORF">H7348_06970</name>
    <name evidence="3" type="ORF">IAU68_02165</name>
</gene>
<evidence type="ECO:0000313" key="3">
    <source>
        <dbReference type="EMBL" id="QNP90616.1"/>
    </source>
</evidence>
<accession>A0A7H0K000</accession>
<keyword evidence="1" id="KW-0812">Transmembrane</keyword>
<feature type="transmembrane region" description="Helical" evidence="1">
    <location>
        <begin position="35"/>
        <end position="52"/>
    </location>
</feature>
<feature type="transmembrane region" description="Helical" evidence="1">
    <location>
        <begin position="169"/>
        <end position="190"/>
    </location>
</feature>
<evidence type="ECO:0000313" key="4">
    <source>
        <dbReference type="Proteomes" id="UP000516235"/>
    </source>
</evidence>